<evidence type="ECO:0000259" key="2">
    <source>
        <dbReference type="PROSITE" id="PS50885"/>
    </source>
</evidence>
<protein>
    <submittedName>
        <fullName evidence="4">HD domain-containing phosphohydrolase</fullName>
    </submittedName>
</protein>
<proteinExistence type="predicted"/>
<gene>
    <name evidence="4" type="ORF">QVZ43_13715</name>
</gene>
<name>A0ABT8W3F7_9GAMM</name>
<dbReference type="PROSITE" id="PS50885">
    <property type="entry name" value="HAMP"/>
    <property type="match status" value="1"/>
</dbReference>
<keyword evidence="1" id="KW-0812">Transmembrane</keyword>
<dbReference type="RefSeq" id="WP_302910377.1">
    <property type="nucleotide sequence ID" value="NZ_JAUMIS010000002.1"/>
</dbReference>
<feature type="domain" description="HAMP" evidence="2">
    <location>
        <begin position="354"/>
        <end position="407"/>
    </location>
</feature>
<accession>A0ABT8W3F7</accession>
<keyword evidence="1" id="KW-0472">Membrane</keyword>
<evidence type="ECO:0000313" key="4">
    <source>
        <dbReference type="EMBL" id="MDO3722776.1"/>
    </source>
</evidence>
<dbReference type="Gene3D" id="6.10.340.10">
    <property type="match status" value="1"/>
</dbReference>
<sequence length="937" mass="103931">MPRRHPAPRVSLAMLIAAAVSLGMLLLTLIMVGQSFLGLERAKVTAASDAAHQLVMNADDRLRSVTRPPAITLALLSHDPLGQAKNLEERLERLPAIVDILKASEVVSAVYVGYPNGEFFQLRKVVSSGLVQFHDAPRGAAYLVQASAPDGSKGQRLRHFYDAALNPIGEPTIQESDYDPRNRDWFRTATRSAQAELSPPYVFFSTGETGITLSHRASEGDAVFGMDATVSDIKSQLSELKPTANTRVAILNGEQEILVDTGGGAENEPVLLAAAQHKGTTIGSSSVRRFRMNGQYWYGTTETSNVFEEEPLTVAVVIPSKELLAQVWKLLTQQALIAGLIGLSMAIIGWFLGRRVARPLETLTNRVGQLSQFRFDNWEAPTSRVREAHQLGSALDDMAGSISSFQRISNVLNLGQNLNELLHDILTQILSIVGEKRGGIYLFSKQAGALNLAVDKDPGLPKHIKGVSSAQPNEEMIRSLGQQLAGHPLVTILRNRNGKLVGALVIEMERGDHAHLSDEMVAFVHQISGSAAVAIETRELIESQQALLDGTIQLVANAIDSKSHYTAAHCTRVPQLAEMLVAEAIASDQEAFAGFTLSDEEHYEFRLAAWLHDCGKITSPEHVVDKAVKLETIHNRIHEIRTRFEVLHRDADIRYLKRQLSGDDEAEAHQERDATQKRLQQEFAFIASVNHGGEALSDSDIERIHTIGRQTWQRHFSDRLGLSWDEAQATAEHPEPILPTTEALLSDKPEHTRPWGEHRPPVQRDDPGNHWGFDMALPDFAANKGELHNLTITRGTLTPEERFRVNEHIVQTICMLETLPLPDRLANVPRLAGTHHERMDGQGYPRRLTSDQLSIPERIMVLADVFEALTASDRPYKDAKSLTESLSIVARMVDDGHIDRDIFTLFIRSGIYRRYAECFLAPEQIDHVDERLFMTPD</sequence>
<dbReference type="SMART" id="SM00471">
    <property type="entry name" value="HDc"/>
    <property type="match status" value="1"/>
</dbReference>
<dbReference type="EMBL" id="JAUMIS010000002">
    <property type="protein sequence ID" value="MDO3722776.1"/>
    <property type="molecule type" value="Genomic_DNA"/>
</dbReference>
<dbReference type="Gene3D" id="1.10.3210.10">
    <property type="entry name" value="Hypothetical protein af1432"/>
    <property type="match status" value="2"/>
</dbReference>
<dbReference type="InterPro" id="IPR003607">
    <property type="entry name" value="HD/PDEase_dom"/>
</dbReference>
<dbReference type="SUPFAM" id="SSF109604">
    <property type="entry name" value="HD-domain/PDEase-like"/>
    <property type="match status" value="2"/>
</dbReference>
<reference evidence="4" key="1">
    <citation type="submission" date="2023-07" db="EMBL/GenBank/DDBJ databases">
        <title>Marinobacter sp. chi1 genome sequencing and assembly.</title>
        <authorList>
            <person name="Park S."/>
        </authorList>
    </citation>
    <scope>NUCLEOTIDE SEQUENCE</scope>
    <source>
        <strain evidence="4">Chi1</strain>
    </source>
</reference>
<evidence type="ECO:0000259" key="3">
    <source>
        <dbReference type="PROSITE" id="PS51832"/>
    </source>
</evidence>
<comment type="caution">
    <text evidence="4">The sequence shown here is derived from an EMBL/GenBank/DDBJ whole genome shotgun (WGS) entry which is preliminary data.</text>
</comment>
<organism evidence="4 5">
    <name type="scientific">Marinobacter suaedae</name>
    <dbReference type="NCBI Taxonomy" id="3057675"/>
    <lineage>
        <taxon>Bacteria</taxon>
        <taxon>Pseudomonadati</taxon>
        <taxon>Pseudomonadota</taxon>
        <taxon>Gammaproteobacteria</taxon>
        <taxon>Pseudomonadales</taxon>
        <taxon>Marinobacteraceae</taxon>
        <taxon>Marinobacter</taxon>
    </lineage>
</organism>
<dbReference type="InterPro" id="IPR037522">
    <property type="entry name" value="HD_GYP_dom"/>
</dbReference>
<feature type="transmembrane region" description="Helical" evidence="1">
    <location>
        <begin position="12"/>
        <end position="33"/>
    </location>
</feature>
<dbReference type="CDD" id="cd00077">
    <property type="entry name" value="HDc"/>
    <property type="match status" value="2"/>
</dbReference>
<keyword evidence="5" id="KW-1185">Reference proteome</keyword>
<dbReference type="Proteomes" id="UP001168640">
    <property type="component" value="Unassembled WGS sequence"/>
</dbReference>
<evidence type="ECO:0000313" key="5">
    <source>
        <dbReference type="Proteomes" id="UP001168640"/>
    </source>
</evidence>
<dbReference type="Gene3D" id="3.30.450.20">
    <property type="entry name" value="PAS domain"/>
    <property type="match status" value="1"/>
</dbReference>
<evidence type="ECO:0000256" key="1">
    <source>
        <dbReference type="SAM" id="Phobius"/>
    </source>
</evidence>
<feature type="domain" description="HD-GYP" evidence="3">
    <location>
        <begin position="719"/>
        <end position="921"/>
    </location>
</feature>
<dbReference type="PANTHER" id="PTHR43155">
    <property type="entry name" value="CYCLIC DI-GMP PHOSPHODIESTERASE PA4108-RELATED"/>
    <property type="match status" value="1"/>
</dbReference>
<dbReference type="PANTHER" id="PTHR43155:SF2">
    <property type="entry name" value="CYCLIC DI-GMP PHOSPHODIESTERASE PA4108"/>
    <property type="match status" value="1"/>
</dbReference>
<keyword evidence="1" id="KW-1133">Transmembrane helix</keyword>
<dbReference type="Pfam" id="PF13487">
    <property type="entry name" value="HD_5"/>
    <property type="match status" value="1"/>
</dbReference>
<dbReference type="PROSITE" id="PS51832">
    <property type="entry name" value="HD_GYP"/>
    <property type="match status" value="1"/>
</dbReference>
<dbReference type="SUPFAM" id="SSF55781">
    <property type="entry name" value="GAF domain-like"/>
    <property type="match status" value="1"/>
</dbReference>
<dbReference type="InterPro" id="IPR003660">
    <property type="entry name" value="HAMP_dom"/>
</dbReference>